<dbReference type="RefSeq" id="WP_206595741.1">
    <property type="nucleotide sequence ID" value="NZ_JAFKCS010000023.1"/>
</dbReference>
<keyword evidence="3" id="KW-0479">Metal-binding</keyword>
<evidence type="ECO:0000256" key="3">
    <source>
        <dbReference type="ARBA" id="ARBA00022723"/>
    </source>
</evidence>
<keyword evidence="2 7" id="KW-0963">Cytoplasm</keyword>
<evidence type="ECO:0000256" key="1">
    <source>
        <dbReference type="ARBA" id="ARBA00004496"/>
    </source>
</evidence>
<dbReference type="SUPFAM" id="SSF56784">
    <property type="entry name" value="HAD-like"/>
    <property type="match status" value="1"/>
</dbReference>
<evidence type="ECO:0000256" key="4">
    <source>
        <dbReference type="ARBA" id="ARBA00022801"/>
    </source>
</evidence>
<dbReference type="Pfam" id="PF13242">
    <property type="entry name" value="Hydrolase_like"/>
    <property type="match status" value="1"/>
</dbReference>
<comment type="caution">
    <text evidence="8">The sequence shown here is derived from an EMBL/GenBank/DDBJ whole genome shotgun (WGS) entry which is preliminary data.</text>
</comment>
<dbReference type="InterPro" id="IPR023214">
    <property type="entry name" value="HAD_sf"/>
</dbReference>
<sequence length="181" mass="19941">MQKALFLDRDGVINLDHGYVYRPQDFEFVEGIFALCQRFQHAGYRLVVVTNQSGIARGLYTEEDFALLTEWMKAEFAAKGISIDAVYFCPHHAEKGLGVYKRQCDCRKPAPGMLLDAAKALDIDLSASVMVGDKASDMQAATKAGVGLRYFYAHPGAEGSWQDAICVMHLDEIAVTSPDLG</sequence>
<keyword evidence="4 7" id="KW-0378">Hydrolase</keyword>
<reference evidence="8 9" key="1">
    <citation type="submission" date="2021-03" db="EMBL/GenBank/DDBJ databases">
        <title>novel species isolated from a fishpond in China.</title>
        <authorList>
            <person name="Lu H."/>
            <person name="Cai Z."/>
        </authorList>
    </citation>
    <scope>NUCLEOTIDE SEQUENCE [LARGE SCALE GENOMIC DNA]</scope>
    <source>
        <strain evidence="8 9">Y57</strain>
    </source>
</reference>
<dbReference type="InterPro" id="IPR006543">
    <property type="entry name" value="Histidinol-phos"/>
</dbReference>
<dbReference type="PANTHER" id="PTHR42891">
    <property type="entry name" value="D-GLYCERO-BETA-D-MANNO-HEPTOSE-1,7-BISPHOSPHATE 7-PHOSPHATASE"/>
    <property type="match status" value="1"/>
</dbReference>
<dbReference type="EC" id="3.1.3.-" evidence="7"/>
<comment type="subcellular location">
    <subcellularLocation>
        <location evidence="1 7">Cytoplasm</location>
    </subcellularLocation>
</comment>
<evidence type="ECO:0000256" key="6">
    <source>
        <dbReference type="ARBA" id="ARBA00031828"/>
    </source>
</evidence>
<dbReference type="GO" id="GO:0034200">
    <property type="term" value="F:D-glycero-beta-D-manno-heptose 1,7-bisphosphate 7-phosphatase activity"/>
    <property type="evidence" value="ECO:0007669"/>
    <property type="project" value="UniProtKB-EC"/>
</dbReference>
<dbReference type="NCBIfam" id="NF006506">
    <property type="entry name" value="PRK08942.1"/>
    <property type="match status" value="1"/>
</dbReference>
<accession>A0ABS3D076</accession>
<dbReference type="EMBL" id="JAFKCS010000023">
    <property type="protein sequence ID" value="MBN7821776.1"/>
    <property type="molecule type" value="Genomic_DNA"/>
</dbReference>
<dbReference type="InterPro" id="IPR036412">
    <property type="entry name" value="HAD-like_sf"/>
</dbReference>
<comment type="similarity">
    <text evidence="7">Belongs to the gmhB family.</text>
</comment>
<evidence type="ECO:0000256" key="5">
    <source>
        <dbReference type="ARBA" id="ARBA00023277"/>
    </source>
</evidence>
<protein>
    <recommendedName>
        <fullName evidence="6 7">D,D-heptose 1,7-bisphosphate phosphatase</fullName>
        <ecNumber evidence="7">3.1.3.-</ecNumber>
    </recommendedName>
</protein>
<evidence type="ECO:0000313" key="8">
    <source>
        <dbReference type="EMBL" id="MBN7821776.1"/>
    </source>
</evidence>
<dbReference type="NCBIfam" id="TIGR00213">
    <property type="entry name" value="GmhB_yaeD"/>
    <property type="match status" value="1"/>
</dbReference>
<dbReference type="PIRSF" id="PIRSF004682">
    <property type="entry name" value="GmhB"/>
    <property type="match status" value="1"/>
</dbReference>
<dbReference type="NCBIfam" id="TIGR01662">
    <property type="entry name" value="HAD-SF-IIIA"/>
    <property type="match status" value="1"/>
</dbReference>
<keyword evidence="9" id="KW-1185">Reference proteome</keyword>
<gene>
    <name evidence="8" type="primary">gmhB</name>
    <name evidence="8" type="ORF">J0A65_18045</name>
</gene>
<proteinExistence type="inferred from homology"/>
<dbReference type="InterPro" id="IPR006549">
    <property type="entry name" value="HAD-SF_hydro_IIIA"/>
</dbReference>
<keyword evidence="5 7" id="KW-0119">Carbohydrate metabolism</keyword>
<dbReference type="Proteomes" id="UP000663992">
    <property type="component" value="Unassembled WGS sequence"/>
</dbReference>
<dbReference type="NCBIfam" id="TIGR01656">
    <property type="entry name" value="Histidinol-ppas"/>
    <property type="match status" value="1"/>
</dbReference>
<evidence type="ECO:0000256" key="2">
    <source>
        <dbReference type="ARBA" id="ARBA00022490"/>
    </source>
</evidence>
<evidence type="ECO:0000256" key="7">
    <source>
        <dbReference type="PIRNR" id="PIRNR004682"/>
    </source>
</evidence>
<dbReference type="InterPro" id="IPR004446">
    <property type="entry name" value="Heptose_bisP_phosphatase"/>
</dbReference>
<dbReference type="PANTHER" id="PTHR42891:SF1">
    <property type="entry name" value="D-GLYCERO-BETA-D-MANNO-HEPTOSE-1,7-BISPHOSPHATE 7-PHOSPHATASE"/>
    <property type="match status" value="1"/>
</dbReference>
<name>A0ABS3D076_9ALTE</name>
<dbReference type="Gene3D" id="3.40.50.1000">
    <property type="entry name" value="HAD superfamily/HAD-like"/>
    <property type="match status" value="1"/>
</dbReference>
<organism evidence="8 9">
    <name type="scientific">Bowmanella yangjiangensis</name>
    <dbReference type="NCBI Taxonomy" id="2811230"/>
    <lineage>
        <taxon>Bacteria</taxon>
        <taxon>Pseudomonadati</taxon>
        <taxon>Pseudomonadota</taxon>
        <taxon>Gammaproteobacteria</taxon>
        <taxon>Alteromonadales</taxon>
        <taxon>Alteromonadaceae</taxon>
        <taxon>Bowmanella</taxon>
    </lineage>
</organism>
<dbReference type="CDD" id="cd07503">
    <property type="entry name" value="HAD_HisB-N"/>
    <property type="match status" value="1"/>
</dbReference>
<evidence type="ECO:0000313" key="9">
    <source>
        <dbReference type="Proteomes" id="UP000663992"/>
    </source>
</evidence>